<evidence type="ECO:0000256" key="5">
    <source>
        <dbReference type="ARBA" id="ARBA00022552"/>
    </source>
</evidence>
<comment type="similarity">
    <text evidence="2">Belongs to the NAF1 family.</text>
</comment>
<dbReference type="Pfam" id="PF04410">
    <property type="entry name" value="Gar1"/>
    <property type="match status" value="1"/>
</dbReference>
<dbReference type="VEuPathDB" id="VectorBase:RSAN_057631"/>
<feature type="compositionally biased region" description="Pro residues" evidence="9">
    <location>
        <begin position="519"/>
        <end position="528"/>
    </location>
</feature>
<feature type="compositionally biased region" description="Low complexity" evidence="9">
    <location>
        <begin position="209"/>
        <end position="226"/>
    </location>
</feature>
<dbReference type="Gene3D" id="2.40.10.230">
    <property type="entry name" value="Probable tRNA pseudouridine synthase domain"/>
    <property type="match status" value="1"/>
</dbReference>
<feature type="region of interest" description="Disordered" evidence="9">
    <location>
        <begin position="165"/>
        <end position="277"/>
    </location>
</feature>
<evidence type="ECO:0000256" key="2">
    <source>
        <dbReference type="ARBA" id="ARBA00009801"/>
    </source>
</evidence>
<evidence type="ECO:0000256" key="7">
    <source>
        <dbReference type="ARBA" id="ARBA00022884"/>
    </source>
</evidence>
<feature type="compositionally biased region" description="Pro residues" evidence="9">
    <location>
        <begin position="557"/>
        <end position="582"/>
    </location>
</feature>
<dbReference type="SUPFAM" id="SSF50447">
    <property type="entry name" value="Translation proteins"/>
    <property type="match status" value="1"/>
</dbReference>
<reference evidence="10" key="2">
    <citation type="submission" date="2021-09" db="EMBL/GenBank/DDBJ databases">
        <authorList>
            <person name="Jia N."/>
            <person name="Wang J."/>
            <person name="Shi W."/>
            <person name="Du L."/>
            <person name="Sun Y."/>
            <person name="Zhan W."/>
            <person name="Jiang J."/>
            <person name="Wang Q."/>
            <person name="Zhang B."/>
            <person name="Ji P."/>
            <person name="Sakyi L.B."/>
            <person name="Cui X."/>
            <person name="Yuan T."/>
            <person name="Jiang B."/>
            <person name="Yang W."/>
            <person name="Lam T.T.-Y."/>
            <person name="Chang Q."/>
            <person name="Ding S."/>
            <person name="Wang X."/>
            <person name="Zhu J."/>
            <person name="Ruan X."/>
            <person name="Zhao L."/>
            <person name="Wei J."/>
            <person name="Que T."/>
            <person name="Du C."/>
            <person name="Cheng J."/>
            <person name="Dai P."/>
            <person name="Han X."/>
            <person name="Huang E."/>
            <person name="Gao Y."/>
            <person name="Liu J."/>
            <person name="Shao H."/>
            <person name="Ye R."/>
            <person name="Li L."/>
            <person name="Wei W."/>
            <person name="Wang X."/>
            <person name="Wang C."/>
            <person name="Huo Q."/>
            <person name="Li W."/>
            <person name="Guo W."/>
            <person name="Chen H."/>
            <person name="Chen S."/>
            <person name="Zhou L."/>
            <person name="Zhou L."/>
            <person name="Ni X."/>
            <person name="Tian J."/>
            <person name="Zhou Y."/>
            <person name="Sheng Y."/>
            <person name="Liu T."/>
            <person name="Pan Y."/>
            <person name="Xia L."/>
            <person name="Li J."/>
            <person name="Zhao F."/>
            <person name="Cao W."/>
        </authorList>
    </citation>
    <scope>NUCLEOTIDE SEQUENCE</scope>
    <source>
        <strain evidence="10">Rsan-2018</strain>
        <tissue evidence="10">Larvae</tissue>
    </source>
</reference>
<accession>A0A9D4T0L7</accession>
<name>A0A9D4T0L7_RHISA</name>
<evidence type="ECO:0000313" key="10">
    <source>
        <dbReference type="EMBL" id="KAH7961782.1"/>
    </source>
</evidence>
<protein>
    <recommendedName>
        <fullName evidence="3">H/ACA ribonucleoprotein complex non-core subunit NAF1</fullName>
    </recommendedName>
</protein>
<evidence type="ECO:0000256" key="8">
    <source>
        <dbReference type="ARBA" id="ARBA00023242"/>
    </source>
</evidence>
<dbReference type="GO" id="GO:0000493">
    <property type="term" value="P:box H/ACA snoRNP assembly"/>
    <property type="evidence" value="ECO:0007669"/>
    <property type="project" value="InterPro"/>
</dbReference>
<dbReference type="GO" id="GO:0001522">
    <property type="term" value="P:pseudouridine synthesis"/>
    <property type="evidence" value="ECO:0007669"/>
    <property type="project" value="InterPro"/>
</dbReference>
<keyword evidence="7" id="KW-0694">RNA-binding</keyword>
<feature type="compositionally biased region" description="Polar residues" evidence="9">
    <location>
        <begin position="166"/>
        <end position="175"/>
    </location>
</feature>
<keyword evidence="11" id="KW-1185">Reference proteome</keyword>
<evidence type="ECO:0000256" key="1">
    <source>
        <dbReference type="ARBA" id="ARBA00004123"/>
    </source>
</evidence>
<feature type="region of interest" description="Disordered" evidence="9">
    <location>
        <begin position="1"/>
        <end position="21"/>
    </location>
</feature>
<keyword evidence="5" id="KW-0698">rRNA processing</keyword>
<dbReference type="PANTHER" id="PTHR31633:SF1">
    <property type="entry name" value="H_ACA RIBONUCLEOPROTEIN COMPLEX NON-CORE SUBUNIT NAF1"/>
    <property type="match status" value="1"/>
</dbReference>
<dbReference type="GO" id="GO:0006364">
    <property type="term" value="P:rRNA processing"/>
    <property type="evidence" value="ECO:0007669"/>
    <property type="project" value="UniProtKB-KW"/>
</dbReference>
<sequence length="675" mass="72731">MDAASEELPADHEFNGTKESCVDAEKTEKTYLEAGVSCNGREPSLSDVDSQVGVGMQSGRNGHLDVVPQETACQLSPASSAYDGIPVDITMQADGEQPLVDGTGSNNNIESGGFSQQLTWSQLRDNVGKSSNDSDGAERDVVDLMRDIVGRVANCIEDDAAVPCSSMDTDAQNQPEDVVDGSAGSPRNAQVLSKTPRVSYRDNEEDVSSDSTSSSSSSDSDVEVVTPMRRGATKGDDSDCCSDGGEVGGQRTTTKPRFQGRGGGRPRNRGIKTPGELDIDDLPPIEDLHITLPRTELRQAGHVKHAVDQLLVVESEPGQPVLDLDSVLFRADGTALGRVFDVLGPVAAPYYAVRFNSAQELTERALEPGEPVLYAPLHADVTQYVLESEIRKQRGSDASWENNNEPPPEHLDFSDDEQEREVRKQLRAARAASFNNKADPAGGDQRPRGASRGRGRGRGVPRGDREPQPESANGAAHLYNEGPPRPDQFYNNRSRPQWPPSWSPQQRWPGHGSPVRFRPNPPPPPSWPASPQGNDRVPNVWNTPPPSLPWQHSGPWPNRPPMFPDLRTPPPNFGRAVPPPSHPQAAFPNPHGLHANTPTGSLSYQQAGAASQHDPNSLPSPVYNSTGQGLLVRPCAGPSANSRHTTTETLRDGGITHCCSRCGSCVPLKILSQFS</sequence>
<dbReference type="GO" id="GO:0005732">
    <property type="term" value="C:sno(s)RNA-containing ribonucleoprotein complex"/>
    <property type="evidence" value="ECO:0007669"/>
    <property type="project" value="InterPro"/>
</dbReference>
<dbReference type="GO" id="GO:0003723">
    <property type="term" value="F:RNA binding"/>
    <property type="evidence" value="ECO:0007669"/>
    <property type="project" value="UniProtKB-KW"/>
</dbReference>
<proteinExistence type="inferred from homology"/>
<dbReference type="InterPro" id="IPR040309">
    <property type="entry name" value="Naf1"/>
</dbReference>
<dbReference type="InterPro" id="IPR007504">
    <property type="entry name" value="H/ACA_rnp_Gar1/Naf1"/>
</dbReference>
<evidence type="ECO:0000256" key="3">
    <source>
        <dbReference type="ARBA" id="ARBA00021438"/>
    </source>
</evidence>
<evidence type="ECO:0000256" key="9">
    <source>
        <dbReference type="SAM" id="MobiDB-lite"/>
    </source>
</evidence>
<feature type="compositionally biased region" description="Basic residues" evidence="9">
    <location>
        <begin position="449"/>
        <end position="459"/>
    </location>
</feature>
<dbReference type="GO" id="GO:0005634">
    <property type="term" value="C:nucleus"/>
    <property type="evidence" value="ECO:0007669"/>
    <property type="project" value="UniProtKB-SubCell"/>
</dbReference>
<keyword evidence="6" id="KW-0597">Phosphoprotein</keyword>
<keyword evidence="4" id="KW-0690">Ribosome biogenesis</keyword>
<comment type="caution">
    <text evidence="10">The sequence shown here is derived from an EMBL/GenBank/DDBJ whole genome shotgun (WGS) entry which is preliminary data.</text>
</comment>
<evidence type="ECO:0000313" key="11">
    <source>
        <dbReference type="Proteomes" id="UP000821837"/>
    </source>
</evidence>
<dbReference type="InterPro" id="IPR009000">
    <property type="entry name" value="Transl_B-barrel_sf"/>
</dbReference>
<feature type="compositionally biased region" description="Basic and acidic residues" evidence="9">
    <location>
        <begin position="9"/>
        <end position="21"/>
    </location>
</feature>
<evidence type="ECO:0000256" key="6">
    <source>
        <dbReference type="ARBA" id="ARBA00022553"/>
    </source>
</evidence>
<dbReference type="InterPro" id="IPR038664">
    <property type="entry name" value="Gar1/Naf1_Cbf5-bd_sf"/>
</dbReference>
<comment type="subcellular location">
    <subcellularLocation>
        <location evidence="1">Nucleus</location>
    </subcellularLocation>
</comment>
<keyword evidence="8" id="KW-0539">Nucleus</keyword>
<dbReference type="AlphaFoldDB" id="A0A9D4T0L7"/>
<evidence type="ECO:0000256" key="4">
    <source>
        <dbReference type="ARBA" id="ARBA00022517"/>
    </source>
</evidence>
<gene>
    <name evidence="10" type="ORF">HPB52_012082</name>
</gene>
<feature type="region of interest" description="Disordered" evidence="9">
    <location>
        <begin position="394"/>
        <end position="625"/>
    </location>
</feature>
<feature type="compositionally biased region" description="Polar residues" evidence="9">
    <location>
        <begin position="596"/>
        <end position="625"/>
    </location>
</feature>
<reference evidence="10" key="1">
    <citation type="journal article" date="2020" name="Cell">
        <title>Large-Scale Comparative Analyses of Tick Genomes Elucidate Their Genetic Diversity and Vector Capacities.</title>
        <authorList>
            <consortium name="Tick Genome and Microbiome Consortium (TIGMIC)"/>
            <person name="Jia N."/>
            <person name="Wang J."/>
            <person name="Shi W."/>
            <person name="Du L."/>
            <person name="Sun Y."/>
            <person name="Zhan W."/>
            <person name="Jiang J.F."/>
            <person name="Wang Q."/>
            <person name="Zhang B."/>
            <person name="Ji P."/>
            <person name="Bell-Sakyi L."/>
            <person name="Cui X.M."/>
            <person name="Yuan T.T."/>
            <person name="Jiang B.G."/>
            <person name="Yang W.F."/>
            <person name="Lam T.T."/>
            <person name="Chang Q.C."/>
            <person name="Ding S.J."/>
            <person name="Wang X.J."/>
            <person name="Zhu J.G."/>
            <person name="Ruan X.D."/>
            <person name="Zhao L."/>
            <person name="Wei J.T."/>
            <person name="Ye R.Z."/>
            <person name="Que T.C."/>
            <person name="Du C.H."/>
            <person name="Zhou Y.H."/>
            <person name="Cheng J.X."/>
            <person name="Dai P.F."/>
            <person name="Guo W.B."/>
            <person name="Han X.H."/>
            <person name="Huang E.J."/>
            <person name="Li L.F."/>
            <person name="Wei W."/>
            <person name="Gao Y.C."/>
            <person name="Liu J.Z."/>
            <person name="Shao H.Z."/>
            <person name="Wang X."/>
            <person name="Wang C.C."/>
            <person name="Yang T.C."/>
            <person name="Huo Q.B."/>
            <person name="Li W."/>
            <person name="Chen H.Y."/>
            <person name="Chen S.E."/>
            <person name="Zhou L.G."/>
            <person name="Ni X.B."/>
            <person name="Tian J.H."/>
            <person name="Sheng Y."/>
            <person name="Liu T."/>
            <person name="Pan Y.S."/>
            <person name="Xia L.Y."/>
            <person name="Li J."/>
            <person name="Zhao F."/>
            <person name="Cao W.C."/>
        </authorList>
    </citation>
    <scope>NUCLEOTIDE SEQUENCE</scope>
    <source>
        <strain evidence="10">Rsan-2018</strain>
    </source>
</reference>
<dbReference type="Proteomes" id="UP000821837">
    <property type="component" value="Chromosome 3"/>
</dbReference>
<dbReference type="EMBL" id="JABSTV010001249">
    <property type="protein sequence ID" value="KAH7961782.1"/>
    <property type="molecule type" value="Genomic_DNA"/>
</dbReference>
<feature type="compositionally biased region" description="Low complexity" evidence="9">
    <location>
        <begin position="503"/>
        <end position="518"/>
    </location>
</feature>
<organism evidence="10 11">
    <name type="scientific">Rhipicephalus sanguineus</name>
    <name type="common">Brown dog tick</name>
    <name type="synonym">Ixodes sanguineus</name>
    <dbReference type="NCBI Taxonomy" id="34632"/>
    <lineage>
        <taxon>Eukaryota</taxon>
        <taxon>Metazoa</taxon>
        <taxon>Ecdysozoa</taxon>
        <taxon>Arthropoda</taxon>
        <taxon>Chelicerata</taxon>
        <taxon>Arachnida</taxon>
        <taxon>Acari</taxon>
        <taxon>Parasitiformes</taxon>
        <taxon>Ixodida</taxon>
        <taxon>Ixodoidea</taxon>
        <taxon>Ixodidae</taxon>
        <taxon>Rhipicephalinae</taxon>
        <taxon>Rhipicephalus</taxon>
        <taxon>Rhipicephalus</taxon>
    </lineage>
</organism>
<dbReference type="PANTHER" id="PTHR31633">
    <property type="entry name" value="H/ACA RIBONUCLEOPROTEIN COMPLEX NON-CORE SUBUNIT NAF1"/>
    <property type="match status" value="1"/>
</dbReference>